<feature type="compositionally biased region" description="Basic and acidic residues" evidence="1">
    <location>
        <begin position="127"/>
        <end position="146"/>
    </location>
</feature>
<protein>
    <submittedName>
        <fullName evidence="3">Uncharacterized protein</fullName>
    </submittedName>
</protein>
<dbReference type="AlphaFoldDB" id="A0A4S4EYY6"/>
<proteinExistence type="predicted"/>
<evidence type="ECO:0000256" key="1">
    <source>
        <dbReference type="SAM" id="MobiDB-lite"/>
    </source>
</evidence>
<dbReference type="GO" id="GO:0006897">
    <property type="term" value="P:endocytosis"/>
    <property type="evidence" value="ECO:0007669"/>
    <property type="project" value="TreeGrafter"/>
</dbReference>
<evidence type="ECO:0000313" key="3">
    <source>
        <dbReference type="EMBL" id="THG21805.1"/>
    </source>
</evidence>
<dbReference type="EMBL" id="SDRB02001214">
    <property type="protein sequence ID" value="THG21805.1"/>
    <property type="molecule type" value="Genomic_DNA"/>
</dbReference>
<dbReference type="PANTHER" id="PTHR11216:SF137">
    <property type="entry name" value="CALCIUM-BINDING EF HAND FAMILY PROTEIN"/>
    <property type="match status" value="1"/>
</dbReference>
<evidence type="ECO:0000313" key="4">
    <source>
        <dbReference type="Proteomes" id="UP000306102"/>
    </source>
</evidence>
<feature type="region of interest" description="Disordered" evidence="1">
    <location>
        <begin position="101"/>
        <end position="226"/>
    </location>
</feature>
<sequence>MLMLLFAMSVTLILFAFKRPPPTTPSRNVGVVIHDEHDLNVIRACAIFVHSIAIKSLIFPSCSRVGDVSIGWQPGIPEISSVWDEDWDKFKDEGFSFDVAMPPKTKSTSAEKENYSPNGSLSPDLMSHADDNMSDKLFSKGERACESESAYTHSEDESGKSPSSSPARHTAFESPSREYSDNHFKKSPEADAETHRSFDEPSWGTFDNNDDVDSVWGFNPSNPKGSPVTLVSKAFGDVSISKHMS</sequence>
<accession>A0A4S4EYY6</accession>
<dbReference type="GO" id="GO:0005634">
    <property type="term" value="C:nucleus"/>
    <property type="evidence" value="ECO:0007669"/>
    <property type="project" value="TreeGrafter"/>
</dbReference>
<dbReference type="PANTHER" id="PTHR11216">
    <property type="entry name" value="EH DOMAIN"/>
    <property type="match status" value="1"/>
</dbReference>
<feature type="chain" id="PRO_5020693643" evidence="2">
    <location>
        <begin position="19"/>
        <end position="245"/>
    </location>
</feature>
<keyword evidence="2" id="KW-0732">Signal</keyword>
<name>A0A4S4EYY6_CAMSN</name>
<reference evidence="3 4" key="1">
    <citation type="journal article" date="2018" name="Proc. Natl. Acad. Sci. U.S.A.">
        <title>Draft genome sequence of Camellia sinensis var. sinensis provides insights into the evolution of the tea genome and tea quality.</title>
        <authorList>
            <person name="Wei C."/>
            <person name="Yang H."/>
            <person name="Wang S."/>
            <person name="Zhao J."/>
            <person name="Liu C."/>
            <person name="Gao L."/>
            <person name="Xia E."/>
            <person name="Lu Y."/>
            <person name="Tai Y."/>
            <person name="She G."/>
            <person name="Sun J."/>
            <person name="Cao H."/>
            <person name="Tong W."/>
            <person name="Gao Q."/>
            <person name="Li Y."/>
            <person name="Deng W."/>
            <person name="Jiang X."/>
            <person name="Wang W."/>
            <person name="Chen Q."/>
            <person name="Zhang S."/>
            <person name="Li H."/>
            <person name="Wu J."/>
            <person name="Wang P."/>
            <person name="Li P."/>
            <person name="Shi C."/>
            <person name="Zheng F."/>
            <person name="Jian J."/>
            <person name="Huang B."/>
            <person name="Shan D."/>
            <person name="Shi M."/>
            <person name="Fang C."/>
            <person name="Yue Y."/>
            <person name="Li F."/>
            <person name="Li D."/>
            <person name="Wei S."/>
            <person name="Han B."/>
            <person name="Jiang C."/>
            <person name="Yin Y."/>
            <person name="Xia T."/>
            <person name="Zhang Z."/>
            <person name="Bennetzen J.L."/>
            <person name="Zhao S."/>
            <person name="Wan X."/>
        </authorList>
    </citation>
    <scope>NUCLEOTIDE SEQUENCE [LARGE SCALE GENOMIC DNA]</scope>
    <source>
        <strain evidence="4">cv. Shuchazao</strain>
        <tissue evidence="3">Leaf</tissue>
    </source>
</reference>
<dbReference type="Proteomes" id="UP000306102">
    <property type="component" value="Unassembled WGS sequence"/>
</dbReference>
<feature type="signal peptide" evidence="2">
    <location>
        <begin position="1"/>
        <end position="18"/>
    </location>
</feature>
<gene>
    <name evidence="3" type="ORF">TEA_023202</name>
</gene>
<dbReference type="STRING" id="542762.A0A4S4EYY6"/>
<organism evidence="3 4">
    <name type="scientific">Camellia sinensis var. sinensis</name>
    <name type="common">China tea</name>
    <dbReference type="NCBI Taxonomy" id="542762"/>
    <lineage>
        <taxon>Eukaryota</taxon>
        <taxon>Viridiplantae</taxon>
        <taxon>Streptophyta</taxon>
        <taxon>Embryophyta</taxon>
        <taxon>Tracheophyta</taxon>
        <taxon>Spermatophyta</taxon>
        <taxon>Magnoliopsida</taxon>
        <taxon>eudicotyledons</taxon>
        <taxon>Gunneridae</taxon>
        <taxon>Pentapetalae</taxon>
        <taxon>asterids</taxon>
        <taxon>Ericales</taxon>
        <taxon>Theaceae</taxon>
        <taxon>Camellia</taxon>
    </lineage>
</organism>
<dbReference type="GO" id="GO:0005737">
    <property type="term" value="C:cytoplasm"/>
    <property type="evidence" value="ECO:0007669"/>
    <property type="project" value="TreeGrafter"/>
</dbReference>
<comment type="caution">
    <text evidence="3">The sequence shown here is derived from an EMBL/GenBank/DDBJ whole genome shotgun (WGS) entry which is preliminary data.</text>
</comment>
<dbReference type="GO" id="GO:0016197">
    <property type="term" value="P:endosomal transport"/>
    <property type="evidence" value="ECO:0007669"/>
    <property type="project" value="TreeGrafter"/>
</dbReference>
<keyword evidence="4" id="KW-1185">Reference proteome</keyword>
<evidence type="ECO:0000256" key="2">
    <source>
        <dbReference type="SAM" id="SignalP"/>
    </source>
</evidence>
<dbReference type="GO" id="GO:0005886">
    <property type="term" value="C:plasma membrane"/>
    <property type="evidence" value="ECO:0007669"/>
    <property type="project" value="TreeGrafter"/>
</dbReference>
<feature type="compositionally biased region" description="Basic and acidic residues" evidence="1">
    <location>
        <begin position="175"/>
        <end position="199"/>
    </location>
</feature>